<gene>
    <name evidence="1" type="ORF">AWB76_06284</name>
</gene>
<protein>
    <submittedName>
        <fullName evidence="1">Uncharacterized protein</fullName>
    </submittedName>
</protein>
<organism evidence="1 2">
    <name type="scientific">Caballeronia temeraria</name>
    <dbReference type="NCBI Taxonomy" id="1777137"/>
    <lineage>
        <taxon>Bacteria</taxon>
        <taxon>Pseudomonadati</taxon>
        <taxon>Pseudomonadota</taxon>
        <taxon>Betaproteobacteria</taxon>
        <taxon>Burkholderiales</taxon>
        <taxon>Burkholderiaceae</taxon>
        <taxon>Caballeronia</taxon>
    </lineage>
</organism>
<reference evidence="2" key="1">
    <citation type="submission" date="2016-01" db="EMBL/GenBank/DDBJ databases">
        <authorList>
            <person name="Peeters Charlotte."/>
        </authorList>
    </citation>
    <scope>NUCLEOTIDE SEQUENCE [LARGE SCALE GENOMIC DNA]</scope>
</reference>
<keyword evidence="2" id="KW-1185">Reference proteome</keyword>
<dbReference type="Proteomes" id="UP000054624">
    <property type="component" value="Unassembled WGS sequence"/>
</dbReference>
<evidence type="ECO:0000313" key="2">
    <source>
        <dbReference type="Proteomes" id="UP000054624"/>
    </source>
</evidence>
<proteinExistence type="predicted"/>
<dbReference type="AlphaFoldDB" id="A0A158D0F9"/>
<sequence length="73" mass="7814">MQNNSNPVLFAPELPPELPAAQQKQIRDAMCAVAARGERFPGELAAVRVGLSREFATFNADCSRAAKASKVKA</sequence>
<accession>A0A158D0F9</accession>
<name>A0A158D0F9_9BURK</name>
<dbReference type="STRING" id="1777137.AWB76_06284"/>
<dbReference type="EMBL" id="FCOI02000031">
    <property type="protein sequence ID" value="SAK88125.1"/>
    <property type="molecule type" value="Genomic_DNA"/>
</dbReference>
<evidence type="ECO:0000313" key="1">
    <source>
        <dbReference type="EMBL" id="SAK88125.1"/>
    </source>
</evidence>